<evidence type="ECO:0000256" key="7">
    <source>
        <dbReference type="ARBA" id="ARBA00023242"/>
    </source>
</evidence>
<dbReference type="GO" id="GO:0001046">
    <property type="term" value="F:core promoter sequence-specific DNA binding"/>
    <property type="evidence" value="ECO:0007669"/>
    <property type="project" value="TreeGrafter"/>
</dbReference>
<comment type="similarity">
    <text evidence="2">Belongs to the SNAPC3/SRD2 family.</text>
</comment>
<dbReference type="GO" id="GO:0003681">
    <property type="term" value="F:bent DNA binding"/>
    <property type="evidence" value="ECO:0007669"/>
    <property type="project" value="TreeGrafter"/>
</dbReference>
<dbReference type="PANTHER" id="PTHR13421">
    <property type="entry name" value="SNRNA-ACTIVATING PROTEIN COMPLEX SUBUNIT 3"/>
    <property type="match status" value="1"/>
</dbReference>
<keyword evidence="4" id="KW-0805">Transcription regulation</keyword>
<feature type="non-terminal residue" evidence="11">
    <location>
        <position position="387"/>
    </location>
</feature>
<dbReference type="AlphaFoldDB" id="A0A836FGE7"/>
<evidence type="ECO:0000256" key="4">
    <source>
        <dbReference type="ARBA" id="ARBA00023015"/>
    </source>
</evidence>
<dbReference type="GO" id="GO:0000978">
    <property type="term" value="F:RNA polymerase II cis-regulatory region sequence-specific DNA binding"/>
    <property type="evidence" value="ECO:0007669"/>
    <property type="project" value="TreeGrafter"/>
</dbReference>
<evidence type="ECO:0000256" key="3">
    <source>
        <dbReference type="ARBA" id="ARBA00013634"/>
    </source>
</evidence>
<name>A0A836FGE7_9HYME</name>
<reference evidence="11 12" key="1">
    <citation type="submission" date="2020-02" db="EMBL/GenBank/DDBJ databases">
        <title>Relaxed selection underlies rapid genomic changes in the transitions from sociality to social parasitism in ants.</title>
        <authorList>
            <person name="Bi X."/>
        </authorList>
    </citation>
    <scope>NUCLEOTIDE SEQUENCE [LARGE SCALE GENOMIC DNA]</scope>
    <source>
        <strain evidence="11">BGI-DK2014b</strain>
        <tissue evidence="11">Whole body</tissue>
    </source>
</reference>
<dbReference type="EMBL" id="JAANIB010008112">
    <property type="protein sequence ID" value="KAG5324369.1"/>
    <property type="molecule type" value="Genomic_DNA"/>
</dbReference>
<evidence type="ECO:0000256" key="10">
    <source>
        <dbReference type="ARBA" id="ARBA00029606"/>
    </source>
</evidence>
<evidence type="ECO:0000256" key="2">
    <source>
        <dbReference type="ARBA" id="ARBA00010410"/>
    </source>
</evidence>
<evidence type="ECO:0000313" key="12">
    <source>
        <dbReference type="Proteomes" id="UP000670152"/>
    </source>
</evidence>
<dbReference type="GO" id="GO:0001006">
    <property type="term" value="F:RNA polymerase III type 3 promoter sequence-specific DNA binding"/>
    <property type="evidence" value="ECO:0007669"/>
    <property type="project" value="TreeGrafter"/>
</dbReference>
<gene>
    <name evidence="11" type="primary">Snapc3</name>
    <name evidence="11" type="ORF">G6Z77_0013335</name>
</gene>
<dbReference type="GO" id="GO:0019185">
    <property type="term" value="C:snRNA-activating protein complex"/>
    <property type="evidence" value="ECO:0007669"/>
    <property type="project" value="TreeGrafter"/>
</dbReference>
<organism evidence="11 12">
    <name type="scientific">Acromyrmex heyeri</name>
    <dbReference type="NCBI Taxonomy" id="230685"/>
    <lineage>
        <taxon>Eukaryota</taxon>
        <taxon>Metazoa</taxon>
        <taxon>Ecdysozoa</taxon>
        <taxon>Arthropoda</taxon>
        <taxon>Hexapoda</taxon>
        <taxon>Insecta</taxon>
        <taxon>Pterygota</taxon>
        <taxon>Neoptera</taxon>
        <taxon>Endopterygota</taxon>
        <taxon>Hymenoptera</taxon>
        <taxon>Apocrita</taxon>
        <taxon>Aculeata</taxon>
        <taxon>Formicoidea</taxon>
        <taxon>Formicidae</taxon>
        <taxon>Myrmicinae</taxon>
        <taxon>Acromyrmex</taxon>
    </lineage>
</organism>
<comment type="subcellular location">
    <subcellularLocation>
        <location evidence="1">Nucleus</location>
    </subcellularLocation>
</comment>
<evidence type="ECO:0000256" key="6">
    <source>
        <dbReference type="ARBA" id="ARBA00023163"/>
    </source>
</evidence>
<sequence length="387" mass="45140">MDQVYKLYDRQASSQICIKDYFHQYSELIKSSMCYEIDKQSEEKIFQLMDTDLSQARILLMKHYCSIDNLTLPVEAVIMEEQEKQGYVNVPERILDNVSLETIKVLEILSKQASVKPRNQNGIPIKYDKSRSVDDNSLKPYEEFLVYIRIYEPFKSQPRSLKYRTIPVLKLKSVISILGSQTLYELRQKIMCQSDLSITKEISENPNQRPESMAKDVYQSGFFYIEDTFYNDTSVPTNIDYSNIILEWATVRDIGPFKVATMDALINSLYTKFGFPWVYQHQGCCEHLIVLTDARLVTIDDLLTSSAYPRIEKIRPISGKNCIYCGIFNVHWIVTEHDRIPHDTSYFCNRCFISYNYVDGKKVGNFKAYSYPCIPQLMSIIRRPKKS</sequence>
<dbReference type="PANTHER" id="PTHR13421:SF16">
    <property type="entry name" value="SNRNA-ACTIVATING PROTEIN COMPLEX SUBUNIT 3"/>
    <property type="match status" value="1"/>
</dbReference>
<feature type="non-terminal residue" evidence="11">
    <location>
        <position position="1"/>
    </location>
</feature>
<evidence type="ECO:0000256" key="5">
    <source>
        <dbReference type="ARBA" id="ARBA00023125"/>
    </source>
</evidence>
<keyword evidence="12" id="KW-1185">Reference proteome</keyword>
<dbReference type="OrthoDB" id="46583at2759"/>
<protein>
    <recommendedName>
        <fullName evidence="3">snRNA-activating protein complex subunit 3</fullName>
    </recommendedName>
    <alternativeName>
        <fullName evidence="10">Small nuclear RNA-activating complex polypeptide 3</fullName>
    </alternativeName>
</protein>
<dbReference type="GO" id="GO:0042795">
    <property type="term" value="P:snRNA transcription by RNA polymerase II"/>
    <property type="evidence" value="ECO:0007669"/>
    <property type="project" value="TreeGrafter"/>
</dbReference>
<keyword evidence="5" id="KW-0238">DNA-binding</keyword>
<evidence type="ECO:0000256" key="1">
    <source>
        <dbReference type="ARBA" id="ARBA00004123"/>
    </source>
</evidence>
<comment type="function">
    <text evidence="8">Part of the SNAPc complex required for the transcription of both RNA polymerase II and III small-nuclear RNA genes. Binds to the proximal sequence element (PSE), a non-TATA-box basal promoter element common to these 2 types of genes. Recruits TBP and BRF2 to the U6 snRNA TATA box.</text>
</comment>
<evidence type="ECO:0000256" key="8">
    <source>
        <dbReference type="ARBA" id="ARBA00025193"/>
    </source>
</evidence>
<accession>A0A836FGE7</accession>
<comment type="caution">
    <text evidence="11">The sequence shown here is derived from an EMBL/GenBank/DDBJ whole genome shotgun (WGS) entry which is preliminary data.</text>
</comment>
<keyword evidence="7" id="KW-0539">Nucleus</keyword>
<dbReference type="Proteomes" id="UP000670152">
    <property type="component" value="Unassembled WGS sequence"/>
</dbReference>
<dbReference type="InterPro" id="IPR022042">
    <property type="entry name" value="snRNA-activating_su3"/>
</dbReference>
<dbReference type="GO" id="GO:0005634">
    <property type="term" value="C:nucleus"/>
    <property type="evidence" value="ECO:0007669"/>
    <property type="project" value="UniProtKB-SubCell"/>
</dbReference>
<dbReference type="GO" id="GO:0042796">
    <property type="term" value="P:snRNA transcription by RNA polymerase III"/>
    <property type="evidence" value="ECO:0007669"/>
    <property type="project" value="TreeGrafter"/>
</dbReference>
<evidence type="ECO:0000256" key="9">
    <source>
        <dbReference type="ARBA" id="ARBA00025958"/>
    </source>
</evidence>
<comment type="subunit">
    <text evidence="9">Part of the SNAPc complex composed of 5 subunits: SNAPC1, SNAPC2, SNAPC3, SNAPC4 and SNAPC5. SNAPC3 interacts with SNAPC1.</text>
</comment>
<evidence type="ECO:0000313" key="11">
    <source>
        <dbReference type="EMBL" id="KAG5324369.1"/>
    </source>
</evidence>
<dbReference type="Pfam" id="PF12251">
    <property type="entry name" value="SNAPC3"/>
    <property type="match status" value="1"/>
</dbReference>
<proteinExistence type="inferred from homology"/>
<keyword evidence="6" id="KW-0804">Transcription</keyword>